<organism evidence="1 2">
    <name type="scientific">Pseudoalteromonas luteoviolacea NCIMB 1942</name>
    <dbReference type="NCBI Taxonomy" id="1365253"/>
    <lineage>
        <taxon>Bacteria</taxon>
        <taxon>Pseudomonadati</taxon>
        <taxon>Pseudomonadota</taxon>
        <taxon>Gammaproteobacteria</taxon>
        <taxon>Alteromonadales</taxon>
        <taxon>Pseudoalteromonadaceae</taxon>
        <taxon>Pseudoalteromonas</taxon>
    </lineage>
</organism>
<dbReference type="PATRIC" id="fig|1365253.3.peg.1083"/>
<sequence length="54" mass="6273">MIHSKKVNNNKGKYKLLIQGTEHTSSFAITLDVEACDLNLYFKHHLELFMLPQL</sequence>
<accession>A0A167G890</accession>
<evidence type="ECO:0000313" key="1">
    <source>
        <dbReference type="EMBL" id="KZN54306.1"/>
    </source>
</evidence>
<proteinExistence type="predicted"/>
<dbReference type="Proteomes" id="UP000076587">
    <property type="component" value="Unassembled WGS sequence"/>
</dbReference>
<name>A0A167G890_9GAMM</name>
<comment type="caution">
    <text evidence="1">The sequence shown here is derived from an EMBL/GenBank/DDBJ whole genome shotgun (WGS) entry which is preliminary data.</text>
</comment>
<reference evidence="1 2" key="1">
    <citation type="submission" date="2013-07" db="EMBL/GenBank/DDBJ databases">
        <title>Comparative Genomic and Metabolomic Analysis of Twelve Strains of Pseudoalteromonas luteoviolacea.</title>
        <authorList>
            <person name="Vynne N.G."/>
            <person name="Mansson M."/>
            <person name="Gram L."/>
        </authorList>
    </citation>
    <scope>NUCLEOTIDE SEQUENCE [LARGE SCALE GENOMIC DNA]</scope>
    <source>
        <strain evidence="1 2">NCIMB 1942</strain>
    </source>
</reference>
<dbReference type="EMBL" id="AUXT01000071">
    <property type="protein sequence ID" value="KZN54306.1"/>
    <property type="molecule type" value="Genomic_DNA"/>
</dbReference>
<protein>
    <submittedName>
        <fullName evidence="1">Uncharacterized protein</fullName>
    </submittedName>
</protein>
<evidence type="ECO:0000313" key="2">
    <source>
        <dbReference type="Proteomes" id="UP000076587"/>
    </source>
</evidence>
<gene>
    <name evidence="1" type="ORF">N482_24575</name>
</gene>
<dbReference type="AlphaFoldDB" id="A0A167G890"/>